<dbReference type="Proteomes" id="UP001454036">
    <property type="component" value="Unassembled WGS sequence"/>
</dbReference>
<proteinExistence type="predicted"/>
<dbReference type="AlphaFoldDB" id="A0AAV3QDU2"/>
<comment type="caution">
    <text evidence="3">The sequence shown here is derived from an EMBL/GenBank/DDBJ whole genome shotgun (WGS) entry which is preliminary data.</text>
</comment>
<feature type="region of interest" description="Disordered" evidence="1">
    <location>
        <begin position="168"/>
        <end position="187"/>
    </location>
</feature>
<accession>A0AAV3QDU2</accession>
<gene>
    <name evidence="3" type="ORF">LIER_39266</name>
</gene>
<dbReference type="EMBL" id="BAABME010020854">
    <property type="protein sequence ID" value="GAA0161640.1"/>
    <property type="molecule type" value="Genomic_DNA"/>
</dbReference>
<evidence type="ECO:0000313" key="4">
    <source>
        <dbReference type="Proteomes" id="UP001454036"/>
    </source>
</evidence>
<dbReference type="PANTHER" id="PTHR31513">
    <property type="entry name" value="EPHRIN TYPE-B RECEPTOR"/>
    <property type="match status" value="1"/>
</dbReference>
<dbReference type="PANTHER" id="PTHR31513:SF1">
    <property type="entry name" value="EPHRIN TYPE-B RECEPTOR"/>
    <property type="match status" value="1"/>
</dbReference>
<keyword evidence="4" id="KW-1185">Reference proteome</keyword>
<organism evidence="3 4">
    <name type="scientific">Lithospermum erythrorhizon</name>
    <name type="common">Purple gromwell</name>
    <name type="synonym">Lithospermum officinale var. erythrorhizon</name>
    <dbReference type="NCBI Taxonomy" id="34254"/>
    <lineage>
        <taxon>Eukaryota</taxon>
        <taxon>Viridiplantae</taxon>
        <taxon>Streptophyta</taxon>
        <taxon>Embryophyta</taxon>
        <taxon>Tracheophyta</taxon>
        <taxon>Spermatophyta</taxon>
        <taxon>Magnoliopsida</taxon>
        <taxon>eudicotyledons</taxon>
        <taxon>Gunneridae</taxon>
        <taxon>Pentapetalae</taxon>
        <taxon>asterids</taxon>
        <taxon>lamiids</taxon>
        <taxon>Boraginales</taxon>
        <taxon>Boraginaceae</taxon>
        <taxon>Boraginoideae</taxon>
        <taxon>Lithospermeae</taxon>
        <taxon>Lithospermum</taxon>
    </lineage>
</organism>
<sequence length="397" mass="41311">MAFAMFHFSLVLGLLLLVVVLSNPSQDFDSGQDFDSIGFRNGGGDGEGIEVDFRLFHQDYSPPAPPPPPPHPPSVLSCVEDLGGVGSLDTTCQIVSDLELTRSVYIEGKGSFYILPNVTVQCVSFGCELAVNVGGNFTMGDGSLIYAGTFELVADNVGLGDGSAVDTTGLAGDPPEHTSGTPGRVDGAGGGYGGRGAACLQDGEKIPEDVWGGDIDGGSKGGGGSGGSIYIKAFKMTGSGRVSASGGTGFGGGGGGRVSVDVFSRHDQPKIYVHGGNSLGCPANAGAAGTFYDAVPRSLLVSNYNRSTFTDTPFYEFPQPHMTNVYIRDFGKATVPLLWSRLQVQGQISLLNCGMLSFGLAHYPMSEFEILAEELLMSDSILRVSKGLNISQGAFDE</sequence>
<protein>
    <submittedName>
        <fullName evidence="3">Transmembrane signal receptor</fullName>
    </submittedName>
</protein>
<name>A0AAV3QDU2_LITER</name>
<feature type="signal peptide" evidence="2">
    <location>
        <begin position="1"/>
        <end position="22"/>
    </location>
</feature>
<evidence type="ECO:0000313" key="3">
    <source>
        <dbReference type="EMBL" id="GAA0161640.1"/>
    </source>
</evidence>
<feature type="chain" id="PRO_5043696827" evidence="2">
    <location>
        <begin position="23"/>
        <end position="397"/>
    </location>
</feature>
<evidence type="ECO:0000256" key="1">
    <source>
        <dbReference type="SAM" id="MobiDB-lite"/>
    </source>
</evidence>
<keyword evidence="3" id="KW-0675">Receptor</keyword>
<keyword evidence="3" id="KW-0812">Transmembrane</keyword>
<reference evidence="3 4" key="1">
    <citation type="submission" date="2024-01" db="EMBL/GenBank/DDBJ databases">
        <title>The complete chloroplast genome sequence of Lithospermum erythrorhizon: insights into the phylogenetic relationship among Boraginaceae species and the maternal lineages of purple gromwells.</title>
        <authorList>
            <person name="Okada T."/>
            <person name="Watanabe K."/>
        </authorList>
    </citation>
    <scope>NUCLEOTIDE SEQUENCE [LARGE SCALE GENOMIC DNA]</scope>
</reference>
<keyword evidence="2" id="KW-0732">Signal</keyword>
<evidence type="ECO:0000256" key="2">
    <source>
        <dbReference type="SAM" id="SignalP"/>
    </source>
</evidence>
<keyword evidence="3" id="KW-0472">Membrane</keyword>